<dbReference type="Proteomes" id="UP000254771">
    <property type="component" value="Unassembled WGS sequence"/>
</dbReference>
<dbReference type="AlphaFoldDB" id="A0A370DTR5"/>
<name>A0A370DTR5_9GAMM</name>
<comment type="caution">
    <text evidence="2">The sequence shown here is derived from an EMBL/GenBank/DDBJ whole genome shotgun (WGS) entry which is preliminary data.</text>
</comment>
<accession>A0A370DTR5</accession>
<proteinExistence type="predicted"/>
<evidence type="ECO:0000313" key="2">
    <source>
        <dbReference type="EMBL" id="RDH88595.1"/>
    </source>
</evidence>
<feature type="transmembrane region" description="Helical" evidence="1">
    <location>
        <begin position="6"/>
        <end position="32"/>
    </location>
</feature>
<evidence type="ECO:0000313" key="3">
    <source>
        <dbReference type="Proteomes" id="UP000254771"/>
    </source>
</evidence>
<keyword evidence="1" id="KW-0812">Transmembrane</keyword>
<keyword evidence="3" id="KW-1185">Reference proteome</keyword>
<evidence type="ECO:0000256" key="1">
    <source>
        <dbReference type="SAM" id="Phobius"/>
    </source>
</evidence>
<protein>
    <submittedName>
        <fullName evidence="2">Uncharacterized protein</fullName>
    </submittedName>
</protein>
<dbReference type="EMBL" id="QFXE01000001">
    <property type="protein sequence ID" value="RDH88595.1"/>
    <property type="molecule type" value="Genomic_DNA"/>
</dbReference>
<reference evidence="2 3" key="1">
    <citation type="journal article" date="2018" name="ISME J.">
        <title>Endosymbiont genomes yield clues of tubeworm success.</title>
        <authorList>
            <person name="Li Y."/>
            <person name="Liles M.R."/>
            <person name="Halanych K.M."/>
        </authorList>
    </citation>
    <scope>NUCLEOTIDE SEQUENCE [LARGE SCALE GENOMIC DNA]</scope>
    <source>
        <strain evidence="2">A1462</strain>
    </source>
</reference>
<keyword evidence="1" id="KW-0472">Membrane</keyword>
<gene>
    <name evidence="2" type="ORF">DIZ78_01300</name>
</gene>
<sequence length="97" mass="11164">MYDDAFILVSFMIKVLTLLPEFNFSALQFVLIGKIFMLKSPENNPLRIKCLIRQSPCEVETKCFASAYLHPKLRLFLAGFFHKAFCFNMFSFGAAPE</sequence>
<keyword evidence="1" id="KW-1133">Transmembrane helix</keyword>
<organism evidence="2 3">
    <name type="scientific">endosymbiont of Escarpia spicata</name>
    <dbReference type="NCBI Taxonomy" id="2200908"/>
    <lineage>
        <taxon>Bacteria</taxon>
        <taxon>Pseudomonadati</taxon>
        <taxon>Pseudomonadota</taxon>
        <taxon>Gammaproteobacteria</taxon>
        <taxon>sulfur-oxidizing symbionts</taxon>
    </lineage>
</organism>